<dbReference type="OrthoDB" id="2553711at2759"/>
<evidence type="ECO:0000313" key="3">
    <source>
        <dbReference type="EMBL" id="EPQ28097.1"/>
    </source>
</evidence>
<feature type="compositionally biased region" description="Polar residues" evidence="2">
    <location>
        <begin position="793"/>
        <end position="812"/>
    </location>
</feature>
<feature type="compositionally biased region" description="Low complexity" evidence="2">
    <location>
        <begin position="190"/>
        <end position="228"/>
    </location>
</feature>
<feature type="compositionally biased region" description="Polar residues" evidence="2">
    <location>
        <begin position="366"/>
        <end position="382"/>
    </location>
</feature>
<feature type="compositionally biased region" description="Basic and acidic residues" evidence="2">
    <location>
        <begin position="813"/>
        <end position="825"/>
    </location>
</feature>
<feature type="region of interest" description="Disordered" evidence="2">
    <location>
        <begin position="453"/>
        <end position="483"/>
    </location>
</feature>
<dbReference type="eggNOG" id="ENOG502RE73">
    <property type="taxonomic scope" value="Eukaryota"/>
</dbReference>
<feature type="compositionally biased region" description="Polar residues" evidence="2">
    <location>
        <begin position="229"/>
        <end position="243"/>
    </location>
</feature>
<dbReference type="RefSeq" id="XP_007880140.1">
    <property type="nucleotide sequence ID" value="XM_007881949.1"/>
</dbReference>
<feature type="coiled-coil region" evidence="1">
    <location>
        <begin position="940"/>
        <end position="967"/>
    </location>
</feature>
<name>A0A061H5C9_9BASI</name>
<evidence type="ECO:0000256" key="2">
    <source>
        <dbReference type="SAM" id="MobiDB-lite"/>
    </source>
</evidence>
<dbReference type="EMBL" id="KE361636">
    <property type="protein sequence ID" value="EPQ28097.1"/>
    <property type="molecule type" value="Genomic_DNA"/>
</dbReference>
<accession>A0A061H5C9</accession>
<protein>
    <submittedName>
        <fullName evidence="3">Uncharacterized protein</fullName>
    </submittedName>
</protein>
<feature type="region of interest" description="Disordered" evidence="2">
    <location>
        <begin position="277"/>
        <end position="407"/>
    </location>
</feature>
<feature type="compositionally biased region" description="Low complexity" evidence="2">
    <location>
        <begin position="101"/>
        <end position="116"/>
    </location>
</feature>
<gene>
    <name evidence="3" type="ORF">PFL1_04424</name>
</gene>
<proteinExistence type="predicted"/>
<evidence type="ECO:0000256" key="1">
    <source>
        <dbReference type="SAM" id="Coils"/>
    </source>
</evidence>
<dbReference type="Proteomes" id="UP000053664">
    <property type="component" value="Unassembled WGS sequence"/>
</dbReference>
<feature type="compositionally biased region" description="Polar residues" evidence="2">
    <location>
        <begin position="157"/>
        <end position="183"/>
    </location>
</feature>
<organism evidence="3 4">
    <name type="scientific">Pseudozyma flocculosa PF-1</name>
    <dbReference type="NCBI Taxonomy" id="1277687"/>
    <lineage>
        <taxon>Eukaryota</taxon>
        <taxon>Fungi</taxon>
        <taxon>Dikarya</taxon>
        <taxon>Basidiomycota</taxon>
        <taxon>Ustilaginomycotina</taxon>
        <taxon>Ustilaginomycetes</taxon>
        <taxon>Ustilaginales</taxon>
        <taxon>Ustilaginaceae</taxon>
        <taxon>Pseudozyma</taxon>
    </lineage>
</organism>
<feature type="compositionally biased region" description="Polar residues" evidence="2">
    <location>
        <begin position="117"/>
        <end position="143"/>
    </location>
</feature>
<dbReference type="GeneID" id="19318528"/>
<feature type="region of interest" description="Disordered" evidence="2">
    <location>
        <begin position="576"/>
        <end position="613"/>
    </location>
</feature>
<feature type="compositionally biased region" description="Polar residues" evidence="2">
    <location>
        <begin position="59"/>
        <end position="85"/>
    </location>
</feature>
<feature type="compositionally biased region" description="Polar residues" evidence="2">
    <location>
        <begin position="11"/>
        <end position="23"/>
    </location>
</feature>
<sequence>MARQDPLPASSKFSFRSAFTSASKAHKPATAAHSTAHRHGSPASKMVAATPASPPEPLSKQSKLPTSTASLRHKASSVSQLQPATTLGKRTGHATDLDAGTATPSSSTPTAAQQATIGANSTNQAPSVAQFGTGTRTKLSSLRSKLPGPPPARFGTFSASSTKPNPTTAASPSTKLSKIARSNSLRDVHGAAAAHAAATRQQAQTSTRATAGSLTTSSSNSSLRGGANTRSATIPKSRSRTGSTLVLHNNGAETSSKAADAADTGVVAGADGLGRKRAQSAYGGAPSSGSPRKAAAALPTPGPTPDQAATASPDARDGRSAGALTQVGNLAATAGASRLGRVPSQRRPSSVDLGKPPSTHSRRASIDQTVLQSSGIQGAPQSTDKENLASAGRAKAGVGPPPTPLGLAQRSIAKGPSSLALRGKRSSLPVATTLLGAVQTKEHDVQQPTSIATAGVNADPPTATYMTREPPARALDGSGTSRSSTIDKADLGIANSVLKAHPITHPTVLAMRHKASYQPIDTPQALIKGKKRLSGVLVHPLDLGSASRSAGKSGWAEATAPVKPFTALPVKSGLPPRITAPGVTATATPPTSPTKSHARSGLTFPTRSSPPTDALAMAKQQQQQLARSSGKPNGRALSSAEIDADLLASLQAVARKANLNMREVETMLAADKLQREQPGPASTMPDTRDSPARSSDADVDQGRLRGAHTPSLSQMSLSAIGRSGRLRYGRHGPAKASEEDATLENIGDQSLDFRAIGSSPLGGESPLLRSSDALSPERGNDADDVLQDELALGSTSPSLNRARQADTGTDTRNLPERNSARDASRQALRESIGLETMLGLRTSDSQHESLLGMELVSASHSNNGLSKRGSSLMLMDESFVEELAETAEDLGLDQSVVSASHALLRGDQAATLAIGGEAEVETGQPVHEVDGASARMREVEDRHARQVAALEAQLAELTSQLALAESAAVATAMVTATAEERYHDDDAGRTEAEQLRQDLDSALASVSGREQACRRLEEANGLLDAQVRNAGCDEARRQWGAIKKLGLVELQDIRGQQDACIFWSAQLDLWQAMVVRAAQRDALGLALGP</sequence>
<feature type="compositionally biased region" description="Low complexity" evidence="2">
    <location>
        <begin position="280"/>
        <end position="299"/>
    </location>
</feature>
<dbReference type="HOGENOM" id="CLU_284845_0_0_1"/>
<evidence type="ECO:0000313" key="4">
    <source>
        <dbReference type="Proteomes" id="UP000053664"/>
    </source>
</evidence>
<feature type="region of interest" description="Disordered" evidence="2">
    <location>
        <begin position="1"/>
        <end position="243"/>
    </location>
</feature>
<reference evidence="3 4" key="1">
    <citation type="journal article" date="2013" name="Plant Cell">
        <title>The transition from a phytopathogenic smut ancestor to an anamorphic biocontrol agent deciphered by comparative whole-genome analysis.</title>
        <authorList>
            <person name="Lefebvre F."/>
            <person name="Joly D.L."/>
            <person name="Labbe C."/>
            <person name="Teichmann B."/>
            <person name="Linning R."/>
            <person name="Belzile F."/>
            <person name="Bakkeren G."/>
            <person name="Belanger R.R."/>
        </authorList>
    </citation>
    <scope>NUCLEOTIDE SEQUENCE [LARGE SCALE GENOMIC DNA]</scope>
    <source>
        <strain evidence="3 4">PF-1</strain>
    </source>
</reference>
<dbReference type="KEGG" id="pfp:PFL1_04424"/>
<dbReference type="AlphaFoldDB" id="A0A061H5C9"/>
<feature type="region of interest" description="Disordered" evidence="2">
    <location>
        <begin position="754"/>
        <end position="825"/>
    </location>
</feature>
<feature type="compositionally biased region" description="Low complexity" evidence="2">
    <location>
        <begin position="579"/>
        <end position="589"/>
    </location>
</feature>
<feature type="region of interest" description="Disordered" evidence="2">
    <location>
        <begin position="669"/>
        <end position="714"/>
    </location>
</feature>
<keyword evidence="1" id="KW-0175">Coiled coil</keyword>